<dbReference type="InterPro" id="IPR015199">
    <property type="entry name" value="DNA_pol_III_delta_C"/>
</dbReference>
<dbReference type="GO" id="GO:0009360">
    <property type="term" value="C:DNA polymerase III complex"/>
    <property type="evidence" value="ECO:0007669"/>
    <property type="project" value="InterPro"/>
</dbReference>
<dbReference type="InterPro" id="IPR050238">
    <property type="entry name" value="DNA_Rep/Repair_Clamp_Loader"/>
</dbReference>
<evidence type="ECO:0000256" key="2">
    <source>
        <dbReference type="ARBA" id="ARBA00014363"/>
    </source>
</evidence>
<evidence type="ECO:0000256" key="3">
    <source>
        <dbReference type="ARBA" id="ARBA00022679"/>
    </source>
</evidence>
<evidence type="ECO:0000256" key="5">
    <source>
        <dbReference type="ARBA" id="ARBA00022705"/>
    </source>
</evidence>
<name>W6RUN3_9CLOT</name>
<dbReference type="EC" id="2.7.7.7" evidence="1"/>
<dbReference type="AlphaFoldDB" id="W6RUN3"/>
<dbReference type="Gene3D" id="1.20.272.10">
    <property type="match status" value="1"/>
</dbReference>
<accession>W6RUN3</accession>
<evidence type="ECO:0000313" key="9">
    <source>
        <dbReference type="EMBL" id="CDM67329.1"/>
    </source>
</evidence>
<evidence type="ECO:0000259" key="8">
    <source>
        <dbReference type="Pfam" id="PF09115"/>
    </source>
</evidence>
<dbReference type="Pfam" id="PF13177">
    <property type="entry name" value="DNA_pol3_delta2"/>
    <property type="match status" value="1"/>
</dbReference>
<dbReference type="EMBL" id="HG917868">
    <property type="protein sequence ID" value="CDM67329.1"/>
    <property type="molecule type" value="Genomic_DNA"/>
</dbReference>
<dbReference type="SUPFAM" id="SSF52540">
    <property type="entry name" value="P-loop containing nucleoside triphosphate hydrolases"/>
    <property type="match status" value="1"/>
</dbReference>
<dbReference type="NCBIfam" id="NF004047">
    <property type="entry name" value="PRK05564.1"/>
    <property type="match status" value="1"/>
</dbReference>
<dbReference type="OrthoDB" id="9810148at2"/>
<sequence>MIIGHNTIRELFLKAIKENTLSHAYLIVGEDGIGKSILVKEIALKILGKTRDIDYVDLINFRSSGKSIGVDEIRKLIVEINKKPFEGDKKVIIIHNCETMTEAAQNAFLKTIEEPPIGVYIFLLCENLASILDTVKSRTSIFRLNRLSKEEIEEYIHQNYIDISDEKEKMLISFSDGIPGTIDKLVKDEEFNNIRDLVLDILLNIKNIEKSKTFDYTDKMCKFKDKWEEVLTVFSSYIRDIMVYGETYSTENIINLDKISDIKDLKGKYTYSKLIKILDIITYVRENLERNVNMEGIFDIMLIKLQEV</sequence>
<dbReference type="InterPro" id="IPR027417">
    <property type="entry name" value="P-loop_NTPase"/>
</dbReference>
<keyword evidence="10" id="KW-1185">Reference proteome</keyword>
<feature type="domain" description="DNA polymerase III delta subunit C-terminal" evidence="8">
    <location>
        <begin position="224"/>
        <end position="298"/>
    </location>
</feature>
<dbReference type="HOGENOM" id="CLU_006229_4_0_9"/>
<gene>
    <name evidence="9" type="ORF">CM240_0155</name>
</gene>
<reference evidence="9 10" key="1">
    <citation type="submission" date="2013-11" db="EMBL/GenBank/DDBJ databases">
        <title>Complete genome sequence of Clostridum sp. M2/40.</title>
        <authorList>
            <person name="Wibberg D."/>
            <person name="Puehler A."/>
            <person name="Schlueter A."/>
        </authorList>
    </citation>
    <scope>NUCLEOTIDE SEQUENCE [LARGE SCALE GENOMIC DNA]</scope>
    <source>
        <strain evidence="10">M2/40</strain>
    </source>
</reference>
<dbReference type="PATRIC" id="fig|1216932.3.peg.136"/>
<dbReference type="STRING" id="1216932.CM240_0155"/>
<evidence type="ECO:0000256" key="7">
    <source>
        <dbReference type="ARBA" id="ARBA00049244"/>
    </source>
</evidence>
<protein>
    <recommendedName>
        <fullName evidence="2">DNA polymerase III subunit delta'</fullName>
        <ecNumber evidence="1">2.7.7.7</ecNumber>
    </recommendedName>
</protein>
<evidence type="ECO:0000256" key="6">
    <source>
        <dbReference type="ARBA" id="ARBA00022932"/>
    </source>
</evidence>
<keyword evidence="6" id="KW-0239">DNA-directed DNA polymerase</keyword>
<dbReference type="Gene3D" id="3.40.50.300">
    <property type="entry name" value="P-loop containing nucleotide triphosphate hydrolases"/>
    <property type="match status" value="1"/>
</dbReference>
<evidence type="ECO:0000313" key="10">
    <source>
        <dbReference type="Proteomes" id="UP000019426"/>
    </source>
</evidence>
<keyword evidence="5" id="KW-0235">DNA replication</keyword>
<dbReference type="GO" id="GO:0006261">
    <property type="term" value="P:DNA-templated DNA replication"/>
    <property type="evidence" value="ECO:0007669"/>
    <property type="project" value="TreeGrafter"/>
</dbReference>
<proteinExistence type="predicted"/>
<dbReference type="PANTHER" id="PTHR11669:SF8">
    <property type="entry name" value="DNA POLYMERASE III SUBUNIT DELTA"/>
    <property type="match status" value="1"/>
</dbReference>
<dbReference type="KEGG" id="clt:CM240_0155"/>
<dbReference type="GO" id="GO:0003677">
    <property type="term" value="F:DNA binding"/>
    <property type="evidence" value="ECO:0007669"/>
    <property type="project" value="InterPro"/>
</dbReference>
<dbReference type="Proteomes" id="UP000019426">
    <property type="component" value="Chromosome M2/40_rep1"/>
</dbReference>
<dbReference type="eggNOG" id="COG0470">
    <property type="taxonomic scope" value="Bacteria"/>
</dbReference>
<dbReference type="PANTHER" id="PTHR11669">
    <property type="entry name" value="REPLICATION FACTOR C / DNA POLYMERASE III GAMMA-TAU SUBUNIT"/>
    <property type="match status" value="1"/>
</dbReference>
<evidence type="ECO:0000256" key="1">
    <source>
        <dbReference type="ARBA" id="ARBA00012417"/>
    </source>
</evidence>
<keyword evidence="3" id="KW-0808">Transferase</keyword>
<dbReference type="RefSeq" id="WP_044035802.1">
    <property type="nucleotide sequence ID" value="NZ_HG917868.1"/>
</dbReference>
<keyword evidence="4" id="KW-0548">Nucleotidyltransferase</keyword>
<dbReference type="Pfam" id="PF09115">
    <property type="entry name" value="DNApol3-delta_C"/>
    <property type="match status" value="1"/>
</dbReference>
<organism evidence="9 10">
    <name type="scientific">Clostridium bornimense</name>
    <dbReference type="NCBI Taxonomy" id="1216932"/>
    <lineage>
        <taxon>Bacteria</taxon>
        <taxon>Bacillati</taxon>
        <taxon>Bacillota</taxon>
        <taxon>Clostridia</taxon>
        <taxon>Eubacteriales</taxon>
        <taxon>Clostridiaceae</taxon>
        <taxon>Clostridium</taxon>
    </lineage>
</organism>
<comment type="catalytic activity">
    <reaction evidence="7">
        <text>DNA(n) + a 2'-deoxyribonucleoside 5'-triphosphate = DNA(n+1) + diphosphate</text>
        <dbReference type="Rhea" id="RHEA:22508"/>
        <dbReference type="Rhea" id="RHEA-COMP:17339"/>
        <dbReference type="Rhea" id="RHEA-COMP:17340"/>
        <dbReference type="ChEBI" id="CHEBI:33019"/>
        <dbReference type="ChEBI" id="CHEBI:61560"/>
        <dbReference type="ChEBI" id="CHEBI:173112"/>
        <dbReference type="EC" id="2.7.7.7"/>
    </reaction>
</comment>
<evidence type="ECO:0000256" key="4">
    <source>
        <dbReference type="ARBA" id="ARBA00022695"/>
    </source>
</evidence>
<dbReference type="GO" id="GO:0003887">
    <property type="term" value="F:DNA-directed DNA polymerase activity"/>
    <property type="evidence" value="ECO:0007669"/>
    <property type="project" value="UniProtKB-KW"/>
</dbReference>